<dbReference type="SUPFAM" id="SSF47565">
    <property type="entry name" value="Insect pheromone/odorant-binding proteins"/>
    <property type="match status" value="1"/>
</dbReference>
<gene>
    <name evidence="3" type="primary">obp8</name>
</gene>
<dbReference type="EMBL" id="KF984171">
    <property type="protein sequence ID" value="AIX97054.1"/>
    <property type="molecule type" value="mRNA"/>
</dbReference>
<keyword evidence="1 2" id="KW-0732">Signal</keyword>
<organism evidence="3">
    <name type="scientific">Dastarcus helophoroides</name>
    <dbReference type="NCBI Taxonomy" id="1169899"/>
    <lineage>
        <taxon>Eukaryota</taxon>
        <taxon>Metazoa</taxon>
        <taxon>Ecdysozoa</taxon>
        <taxon>Arthropoda</taxon>
        <taxon>Hexapoda</taxon>
        <taxon>Insecta</taxon>
        <taxon>Pterygota</taxon>
        <taxon>Neoptera</taxon>
        <taxon>Endopterygota</taxon>
        <taxon>Coleoptera</taxon>
        <taxon>Polyphaga</taxon>
        <taxon>Cucujiformia</taxon>
        <taxon>Coccinelloidea</taxon>
        <taxon>Bothrideridae</taxon>
        <taxon>Dastarcus</taxon>
    </lineage>
</organism>
<protein>
    <submittedName>
        <fullName evidence="3">Odorant-binding protein 8</fullName>
    </submittedName>
</protein>
<feature type="chain" id="PRO_5013198646" evidence="2">
    <location>
        <begin position="25"/>
        <end position="130"/>
    </location>
</feature>
<dbReference type="GO" id="GO:0005615">
    <property type="term" value="C:extracellular space"/>
    <property type="evidence" value="ECO:0007669"/>
    <property type="project" value="TreeGrafter"/>
</dbReference>
<dbReference type="SMART" id="SM00708">
    <property type="entry name" value="PhBP"/>
    <property type="match status" value="1"/>
</dbReference>
<reference evidence="3" key="1">
    <citation type="submission" date="2013-12" db="EMBL/GenBank/DDBJ databases">
        <authorList>
            <person name="Schubert J."/>
        </authorList>
    </citation>
    <scope>NUCLEOTIDE SEQUENCE</scope>
</reference>
<sequence>MARTMYVFFFLAFAAVSWVASMEATDEEMQFFKECAEENGIEYKDMRDYSFKDVPEELHCYIKCFAEKGGYLDDNGKFNIEKARARDHGNGEEALEKAYQCLENLSPVKSCSDMEPALKCVEDVDHFFAK</sequence>
<accession>A0A1I9HZN8</accession>
<dbReference type="AlphaFoldDB" id="A0A1I9HZN8"/>
<dbReference type="InterPro" id="IPR036728">
    <property type="entry name" value="PBP_GOBP_sf"/>
</dbReference>
<proteinExistence type="evidence at transcript level"/>
<evidence type="ECO:0000313" key="3">
    <source>
        <dbReference type="EMBL" id="AIX97054.1"/>
    </source>
</evidence>
<evidence type="ECO:0000256" key="1">
    <source>
        <dbReference type="ARBA" id="ARBA00022729"/>
    </source>
</evidence>
<dbReference type="GO" id="GO:0007608">
    <property type="term" value="P:sensory perception of smell"/>
    <property type="evidence" value="ECO:0007669"/>
    <property type="project" value="TreeGrafter"/>
</dbReference>
<evidence type="ECO:0000256" key="2">
    <source>
        <dbReference type="SAM" id="SignalP"/>
    </source>
</evidence>
<name>A0A1I9HZN8_9CUCU</name>
<dbReference type="GO" id="GO:0005549">
    <property type="term" value="F:odorant binding"/>
    <property type="evidence" value="ECO:0007669"/>
    <property type="project" value="InterPro"/>
</dbReference>
<feature type="signal peptide" evidence="2">
    <location>
        <begin position="1"/>
        <end position="24"/>
    </location>
</feature>
<reference evidence="3" key="2">
    <citation type="journal article" date="2014" name="Comp. Biochem. Physiol. Part D Genomics Proteomics">
        <title>Analysis of chemosensory gene families in the beetle Monochamus alternatus and its parasitoid Dastarcus helophoroides.</title>
        <authorList>
            <person name="Wang J."/>
            <person name="Li D.Z."/>
            <person name="Min S.F."/>
            <person name="Mi F."/>
            <person name="Zhou S.S."/>
            <person name="Wang M.Q."/>
        </authorList>
    </citation>
    <scope>NUCLEOTIDE SEQUENCE</scope>
</reference>
<dbReference type="Pfam" id="PF01395">
    <property type="entry name" value="PBP_GOBP"/>
    <property type="match status" value="1"/>
</dbReference>
<dbReference type="PANTHER" id="PTHR11857">
    <property type="entry name" value="ODORANT BINDING PROTEIN-RELATED"/>
    <property type="match status" value="1"/>
</dbReference>
<dbReference type="Gene3D" id="1.10.238.20">
    <property type="entry name" value="Pheromone/general odorant binding protein domain"/>
    <property type="match status" value="1"/>
</dbReference>
<dbReference type="CDD" id="cd23992">
    <property type="entry name" value="PBP_GOBP"/>
    <property type="match status" value="1"/>
</dbReference>
<dbReference type="InterPro" id="IPR006170">
    <property type="entry name" value="PBP/GOBP"/>
</dbReference>